<dbReference type="SUPFAM" id="SSF52777">
    <property type="entry name" value="CoA-dependent acyltransferases"/>
    <property type="match status" value="2"/>
</dbReference>
<evidence type="ECO:0000313" key="2">
    <source>
        <dbReference type="EMBL" id="KOG55772.1"/>
    </source>
</evidence>
<keyword evidence="3" id="KW-1185">Reference proteome</keyword>
<proteinExistence type="predicted"/>
<feature type="domain" description="Condensation" evidence="1">
    <location>
        <begin position="1"/>
        <end position="201"/>
    </location>
</feature>
<feature type="non-terminal residue" evidence="2">
    <location>
        <position position="1"/>
    </location>
</feature>
<dbReference type="PANTHER" id="PTHR45527">
    <property type="entry name" value="NONRIBOSOMAL PEPTIDE SYNTHETASE"/>
    <property type="match status" value="1"/>
</dbReference>
<dbReference type="PANTHER" id="PTHR45527:SF1">
    <property type="entry name" value="FATTY ACID SYNTHASE"/>
    <property type="match status" value="1"/>
</dbReference>
<organism evidence="2 3">
    <name type="scientific">Streptomyces varsoviensis</name>
    <dbReference type="NCBI Taxonomy" id="67373"/>
    <lineage>
        <taxon>Bacteria</taxon>
        <taxon>Bacillati</taxon>
        <taxon>Actinomycetota</taxon>
        <taxon>Actinomycetes</taxon>
        <taxon>Kitasatosporales</taxon>
        <taxon>Streptomycetaceae</taxon>
        <taxon>Streptomyces</taxon>
    </lineage>
</organism>
<name>A0ABR5IST5_9ACTN</name>
<feature type="non-terminal residue" evidence="2">
    <location>
        <position position="202"/>
    </location>
</feature>
<protein>
    <recommendedName>
        <fullName evidence="1">Condensation domain-containing protein</fullName>
    </recommendedName>
</protein>
<dbReference type="InterPro" id="IPR001242">
    <property type="entry name" value="Condensation_dom"/>
</dbReference>
<dbReference type="InterPro" id="IPR023213">
    <property type="entry name" value="CAT-like_dom_sf"/>
</dbReference>
<sequence length="202" mass="22042">GELDVAALEAALGDVADRHESLRTVFPDIDGVPRQRVLEGEAGRPRLVTVAAEEEQLDQALTEHTRHAFDVGTELPWRVRLFTLSATRSVLLIVAHHIASDGWSMGVLGRDVQVAYAARHAGQAPDWSPLPVQYADYALWQRGALGELGDPESLAARQMDYWRAALADSPQELALPFDRPRPAVPSFRSGSVPVRVDAATHA</sequence>
<dbReference type="Pfam" id="PF00668">
    <property type="entry name" value="Condensation"/>
    <property type="match status" value="1"/>
</dbReference>
<dbReference type="EMBL" id="LGUT01004257">
    <property type="protein sequence ID" value="KOG55772.1"/>
    <property type="molecule type" value="Genomic_DNA"/>
</dbReference>
<evidence type="ECO:0000259" key="1">
    <source>
        <dbReference type="Pfam" id="PF00668"/>
    </source>
</evidence>
<comment type="caution">
    <text evidence="2">The sequence shown here is derived from an EMBL/GenBank/DDBJ whole genome shotgun (WGS) entry which is preliminary data.</text>
</comment>
<dbReference type="Gene3D" id="3.30.559.30">
    <property type="entry name" value="Nonribosomal peptide synthetase, condensation domain"/>
    <property type="match status" value="1"/>
</dbReference>
<accession>A0ABR5IST5</accession>
<reference evidence="2 3" key="1">
    <citation type="submission" date="2015-07" db="EMBL/GenBank/DDBJ databases">
        <authorList>
            <person name="Ju K.-S."/>
            <person name="Doroghazi J.R."/>
            <person name="Metcalf W.W."/>
        </authorList>
    </citation>
    <scope>NUCLEOTIDE SEQUENCE [LARGE SCALE GENOMIC DNA]</scope>
    <source>
        <strain evidence="2 3">NRRL B-3589</strain>
    </source>
</reference>
<dbReference type="Proteomes" id="UP000037020">
    <property type="component" value="Unassembled WGS sequence"/>
</dbReference>
<evidence type="ECO:0000313" key="3">
    <source>
        <dbReference type="Proteomes" id="UP000037020"/>
    </source>
</evidence>
<gene>
    <name evidence="2" type="ORF">ADK38_43500</name>
</gene>
<dbReference type="Gene3D" id="3.30.559.10">
    <property type="entry name" value="Chloramphenicol acetyltransferase-like domain"/>
    <property type="match status" value="1"/>
</dbReference>